<dbReference type="PANTHER" id="PTHR33602">
    <property type="entry name" value="REGULATORY PROTEIN RECX FAMILY PROTEIN"/>
    <property type="match status" value="1"/>
</dbReference>
<feature type="domain" description="RecX third three-helical" evidence="7">
    <location>
        <begin position="106"/>
        <end position="157"/>
    </location>
</feature>
<evidence type="ECO:0000256" key="4">
    <source>
        <dbReference type="ARBA" id="ARBA00022490"/>
    </source>
</evidence>
<keyword evidence="10" id="KW-1185">Reference proteome</keyword>
<dbReference type="Pfam" id="PF21981">
    <property type="entry name" value="RecX_HTH3"/>
    <property type="match status" value="1"/>
</dbReference>
<dbReference type="KEGG" id="git:C6V83_09520"/>
<dbReference type="InterPro" id="IPR003783">
    <property type="entry name" value="Regulatory_RecX"/>
</dbReference>
<gene>
    <name evidence="5" type="primary">recX</name>
    <name evidence="9" type="ORF">C6V83_09520</name>
</gene>
<reference evidence="9 10" key="1">
    <citation type="submission" date="2018-03" db="EMBL/GenBank/DDBJ databases">
        <title>Characteristics and genome of n-alkane degrading marine bacteria Gordonia iterans isolated from crude oil contaminated in Tae-an, South Korea.</title>
        <authorList>
            <person name="Lee S.-S."/>
            <person name="Kim H."/>
        </authorList>
    </citation>
    <scope>NUCLEOTIDE SEQUENCE [LARGE SCALE GENOMIC DNA]</scope>
    <source>
        <strain evidence="9 10">Co17</strain>
    </source>
</reference>
<dbReference type="GO" id="GO:0006282">
    <property type="term" value="P:regulation of DNA repair"/>
    <property type="evidence" value="ECO:0007669"/>
    <property type="project" value="UniProtKB-UniRule"/>
</dbReference>
<organism evidence="9 10">
    <name type="scientific">Gordonia iterans</name>
    <dbReference type="NCBI Taxonomy" id="1004901"/>
    <lineage>
        <taxon>Bacteria</taxon>
        <taxon>Bacillati</taxon>
        <taxon>Actinomycetota</taxon>
        <taxon>Actinomycetes</taxon>
        <taxon>Mycobacteriales</taxon>
        <taxon>Gordoniaceae</taxon>
        <taxon>Gordonia</taxon>
    </lineage>
</organism>
<dbReference type="Pfam" id="PF02631">
    <property type="entry name" value="RecX_HTH2"/>
    <property type="match status" value="1"/>
</dbReference>
<dbReference type="PANTHER" id="PTHR33602:SF1">
    <property type="entry name" value="REGULATORY PROTEIN RECX FAMILY PROTEIN"/>
    <property type="match status" value="1"/>
</dbReference>
<accession>A0A2S0KFK7</accession>
<feature type="domain" description="RecX first three-helical" evidence="8">
    <location>
        <begin position="12"/>
        <end position="51"/>
    </location>
</feature>
<comment type="function">
    <text evidence="5">Modulates RecA activity.</text>
</comment>
<dbReference type="RefSeq" id="WP_105942205.1">
    <property type="nucleotide sequence ID" value="NZ_CP027433.1"/>
</dbReference>
<dbReference type="OrthoDB" id="5244465at2"/>
<keyword evidence="4 5" id="KW-0963">Cytoplasm</keyword>
<evidence type="ECO:0000313" key="9">
    <source>
        <dbReference type="EMBL" id="AVM00477.1"/>
    </source>
</evidence>
<dbReference type="InterPro" id="IPR053924">
    <property type="entry name" value="RecX_HTH_2nd"/>
</dbReference>
<comment type="similarity">
    <text evidence="2 5">Belongs to the RecX family.</text>
</comment>
<dbReference type="Pfam" id="PF21982">
    <property type="entry name" value="RecX_HTH1"/>
    <property type="match status" value="1"/>
</dbReference>
<sequence>MGPESASAGGSAWDSALRLLGVRARSRAEIRERLTRRGFGEETVDDVVRRLEESGLVDDDDFAHQWVESRHRHSGRGRLALRRELRAKGVASHTVEAALAEIEPGDERAQAAALAAKKLASSSLDLTDRADRAKAFRRLSGALGRRGFPPEVISSVVSETIADAHSNE</sequence>
<evidence type="ECO:0000259" key="8">
    <source>
        <dbReference type="Pfam" id="PF21982"/>
    </source>
</evidence>
<dbReference type="HAMAP" id="MF_01114">
    <property type="entry name" value="RecX"/>
    <property type="match status" value="1"/>
</dbReference>
<dbReference type="Gene3D" id="1.10.10.10">
    <property type="entry name" value="Winged helix-like DNA-binding domain superfamily/Winged helix DNA-binding domain"/>
    <property type="match status" value="2"/>
</dbReference>
<feature type="domain" description="RecX second three-helical" evidence="6">
    <location>
        <begin position="58"/>
        <end position="99"/>
    </location>
</feature>
<evidence type="ECO:0000256" key="5">
    <source>
        <dbReference type="HAMAP-Rule" id="MF_01114"/>
    </source>
</evidence>
<evidence type="ECO:0000256" key="2">
    <source>
        <dbReference type="ARBA" id="ARBA00009695"/>
    </source>
</evidence>
<protein>
    <recommendedName>
        <fullName evidence="3 5">Regulatory protein RecX</fullName>
    </recommendedName>
</protein>
<name>A0A2S0KFK7_9ACTN</name>
<dbReference type="InterPro" id="IPR053925">
    <property type="entry name" value="RecX_HTH_3rd"/>
</dbReference>
<dbReference type="InterPro" id="IPR036388">
    <property type="entry name" value="WH-like_DNA-bd_sf"/>
</dbReference>
<evidence type="ECO:0000259" key="7">
    <source>
        <dbReference type="Pfam" id="PF21981"/>
    </source>
</evidence>
<dbReference type="Proteomes" id="UP000239814">
    <property type="component" value="Chromosome"/>
</dbReference>
<dbReference type="GO" id="GO:0005737">
    <property type="term" value="C:cytoplasm"/>
    <property type="evidence" value="ECO:0007669"/>
    <property type="project" value="UniProtKB-SubCell"/>
</dbReference>
<dbReference type="EMBL" id="CP027433">
    <property type="protein sequence ID" value="AVM00477.1"/>
    <property type="molecule type" value="Genomic_DNA"/>
</dbReference>
<dbReference type="AlphaFoldDB" id="A0A2S0KFK7"/>
<evidence type="ECO:0000256" key="1">
    <source>
        <dbReference type="ARBA" id="ARBA00004496"/>
    </source>
</evidence>
<dbReference type="InterPro" id="IPR053926">
    <property type="entry name" value="RecX_HTH_1st"/>
</dbReference>
<evidence type="ECO:0000313" key="10">
    <source>
        <dbReference type="Proteomes" id="UP000239814"/>
    </source>
</evidence>
<evidence type="ECO:0000256" key="3">
    <source>
        <dbReference type="ARBA" id="ARBA00018111"/>
    </source>
</evidence>
<evidence type="ECO:0000259" key="6">
    <source>
        <dbReference type="Pfam" id="PF02631"/>
    </source>
</evidence>
<comment type="subcellular location">
    <subcellularLocation>
        <location evidence="1 5">Cytoplasm</location>
    </subcellularLocation>
</comment>
<proteinExistence type="inferred from homology"/>